<dbReference type="FunFam" id="3.40.309.10:FF:000012">
    <property type="entry name" value="Betaine aldehyde dehydrogenase"/>
    <property type="match status" value="1"/>
</dbReference>
<dbReference type="PANTHER" id="PTHR11699">
    <property type="entry name" value="ALDEHYDE DEHYDROGENASE-RELATED"/>
    <property type="match status" value="1"/>
</dbReference>
<dbReference type="Proteomes" id="UP000789704">
    <property type="component" value="Unassembled WGS sequence"/>
</dbReference>
<dbReference type="Pfam" id="PF00171">
    <property type="entry name" value="Aldedh"/>
    <property type="match status" value="1"/>
</dbReference>
<keyword evidence="7" id="KW-1185">Reference proteome</keyword>
<comment type="caution">
    <text evidence="6">The sequence shown here is derived from an EMBL/GenBank/DDBJ whole genome shotgun (WGS) entry which is preliminary data.</text>
</comment>
<dbReference type="Gene3D" id="3.40.605.10">
    <property type="entry name" value="Aldehyde Dehydrogenase, Chain A, domain 1"/>
    <property type="match status" value="1"/>
</dbReference>
<evidence type="ECO:0000256" key="3">
    <source>
        <dbReference type="PROSITE-ProRule" id="PRU10007"/>
    </source>
</evidence>
<dbReference type="InterPro" id="IPR029510">
    <property type="entry name" value="Ald_DH_CS_GLU"/>
</dbReference>
<evidence type="ECO:0000313" key="7">
    <source>
        <dbReference type="Proteomes" id="UP000789704"/>
    </source>
</evidence>
<evidence type="ECO:0000256" key="2">
    <source>
        <dbReference type="ARBA" id="ARBA00023002"/>
    </source>
</evidence>
<dbReference type="Gene3D" id="3.40.309.10">
    <property type="entry name" value="Aldehyde Dehydrogenase, Chain A, domain 2"/>
    <property type="match status" value="1"/>
</dbReference>
<dbReference type="InterPro" id="IPR015590">
    <property type="entry name" value="Aldehyde_DH_dom"/>
</dbReference>
<proteinExistence type="inferred from homology"/>
<keyword evidence="2 4" id="KW-0560">Oxidoreductase</keyword>
<dbReference type="InterPro" id="IPR016160">
    <property type="entry name" value="Ald_DH_CS_CYS"/>
</dbReference>
<dbReference type="InterPro" id="IPR016161">
    <property type="entry name" value="Ald_DH/histidinol_DH"/>
</dbReference>
<sequence length="494" mass="52292">MPVIYKYSAATECSLKRPFQMLIGGAWVNAESGETLETRNPADGSVITTIPAGDKVDIDQAVVAARRAFENSPWAGMTPGIRAKLLWRVAELIEEHADVFAELETLDNGKPLKASRALDVPGAAAYFRYWSGWCTKVSGQTPQLDLPGEFMAMTLREPVGVVGLITPWNFPLLSAASKLGPALAAGCTAVLKPAEQTSLTALRLGELLMEAGLPAGVVNIVTGLGIKAGAALAEHQGVDKISFTGSTAVGKSLLVASQGNLKRLTLELGGKSPTIILPDADLDRAIAGAAHAIFRNAGQVCAAGSRLYVPRRQFDYVVNGIVSMSGDYKIGPGSDPETTLGPLVSERQRERVLGYVDDARQDGAQILTGGRAYGNAGYFVEPTIIGNVKPDMKVVQEEIFGPVLVVTPVDDLEELAALANNTIYGLSASIWTRDISSAYKLARRIRAGTITINSGNIGGPNIPFGGFKQSGWGRENGVQGIESFTELKTVITAL</sequence>
<dbReference type="RefSeq" id="WP_228876635.1">
    <property type="nucleotide sequence ID" value="NZ_CAJQZC010000004.1"/>
</dbReference>
<gene>
    <name evidence="6" type="primary">styD_1</name>
    <name evidence="6" type="ORF">LMG31841_02335</name>
</gene>
<dbReference type="SUPFAM" id="SSF53720">
    <property type="entry name" value="ALDH-like"/>
    <property type="match status" value="1"/>
</dbReference>
<dbReference type="PROSITE" id="PS00070">
    <property type="entry name" value="ALDEHYDE_DEHYDR_CYS"/>
    <property type="match status" value="1"/>
</dbReference>
<organism evidence="6 7">
    <name type="scientific">Paraburkholderia saeva</name>
    <dbReference type="NCBI Taxonomy" id="2777537"/>
    <lineage>
        <taxon>Bacteria</taxon>
        <taxon>Pseudomonadati</taxon>
        <taxon>Pseudomonadota</taxon>
        <taxon>Betaproteobacteria</taxon>
        <taxon>Burkholderiales</taxon>
        <taxon>Burkholderiaceae</taxon>
        <taxon>Paraburkholderia</taxon>
    </lineage>
</organism>
<dbReference type="AlphaFoldDB" id="A0A9N8X1H5"/>
<name>A0A9N8X1H5_9BURK</name>
<dbReference type="EMBL" id="CAJQZC010000004">
    <property type="protein sequence ID" value="CAG4896611.1"/>
    <property type="molecule type" value="Genomic_DNA"/>
</dbReference>
<accession>A0A9N8X1H5</accession>
<evidence type="ECO:0000259" key="5">
    <source>
        <dbReference type="Pfam" id="PF00171"/>
    </source>
</evidence>
<comment type="similarity">
    <text evidence="1 4">Belongs to the aldehyde dehydrogenase family.</text>
</comment>
<protein>
    <submittedName>
        <fullName evidence="6">Phenylacetaldehyde dehydrogenase</fullName>
        <ecNumber evidence="6">1.2.1.39</ecNumber>
    </submittedName>
</protein>
<evidence type="ECO:0000256" key="1">
    <source>
        <dbReference type="ARBA" id="ARBA00009986"/>
    </source>
</evidence>
<evidence type="ECO:0000313" key="6">
    <source>
        <dbReference type="EMBL" id="CAG4896611.1"/>
    </source>
</evidence>
<evidence type="ECO:0000256" key="4">
    <source>
        <dbReference type="RuleBase" id="RU003345"/>
    </source>
</evidence>
<feature type="active site" evidence="3">
    <location>
        <position position="267"/>
    </location>
</feature>
<dbReference type="InterPro" id="IPR016162">
    <property type="entry name" value="Ald_DH_N"/>
</dbReference>
<reference evidence="6" key="1">
    <citation type="submission" date="2021-04" db="EMBL/GenBank/DDBJ databases">
        <authorList>
            <person name="Vanwijnsberghe S."/>
        </authorList>
    </citation>
    <scope>NUCLEOTIDE SEQUENCE</scope>
    <source>
        <strain evidence="6">LMG 31841</strain>
    </source>
</reference>
<dbReference type="InterPro" id="IPR016163">
    <property type="entry name" value="Ald_DH_C"/>
</dbReference>
<dbReference type="EC" id="1.2.1.39" evidence="6"/>
<dbReference type="FunFam" id="3.40.605.10:FF:000007">
    <property type="entry name" value="NAD/NADP-dependent betaine aldehyde dehydrogenase"/>
    <property type="match status" value="1"/>
</dbReference>
<dbReference type="GO" id="GO:0008957">
    <property type="term" value="F:phenylacetaldehyde dehydrogenase (NAD+) activity"/>
    <property type="evidence" value="ECO:0007669"/>
    <property type="project" value="UniProtKB-EC"/>
</dbReference>
<feature type="domain" description="Aldehyde dehydrogenase" evidence="5">
    <location>
        <begin position="27"/>
        <end position="490"/>
    </location>
</feature>
<dbReference type="PROSITE" id="PS00687">
    <property type="entry name" value="ALDEHYDE_DEHYDR_GLU"/>
    <property type="match status" value="1"/>
</dbReference>